<feature type="non-terminal residue" evidence="2">
    <location>
        <position position="94"/>
    </location>
</feature>
<dbReference type="Proteomes" id="UP001176961">
    <property type="component" value="Unassembled WGS sequence"/>
</dbReference>
<evidence type="ECO:0000313" key="2">
    <source>
        <dbReference type="EMBL" id="CAJ0593553.1"/>
    </source>
</evidence>
<dbReference type="EMBL" id="CATQJL010000112">
    <property type="protein sequence ID" value="CAJ0593553.1"/>
    <property type="molecule type" value="Genomic_DNA"/>
</dbReference>
<gene>
    <name evidence="2" type="ORF">CYNAS_LOCUS5536</name>
</gene>
<feature type="transmembrane region" description="Helical" evidence="1">
    <location>
        <begin position="69"/>
        <end position="87"/>
    </location>
</feature>
<keyword evidence="3" id="KW-1185">Reference proteome</keyword>
<name>A0AA36DUA0_CYLNA</name>
<comment type="caution">
    <text evidence="2">The sequence shown here is derived from an EMBL/GenBank/DDBJ whole genome shotgun (WGS) entry which is preliminary data.</text>
</comment>
<reference evidence="2" key="1">
    <citation type="submission" date="2023-07" db="EMBL/GenBank/DDBJ databases">
        <authorList>
            <consortium name="CYATHOMIX"/>
        </authorList>
    </citation>
    <scope>NUCLEOTIDE SEQUENCE</scope>
    <source>
        <strain evidence="2">N/A</strain>
    </source>
</reference>
<sequence>YVYICHLQSNLSQCILRKPLRFSLANDDSRNEDVLQAEKGVMQSASFLLQTAVIVVVLFIFSLTGHSFLLLQVSFYLIICIVVICFWETSQVYR</sequence>
<dbReference type="AlphaFoldDB" id="A0AA36DUA0"/>
<organism evidence="2 3">
    <name type="scientific">Cylicocyclus nassatus</name>
    <name type="common">Nematode worm</name>
    <dbReference type="NCBI Taxonomy" id="53992"/>
    <lineage>
        <taxon>Eukaryota</taxon>
        <taxon>Metazoa</taxon>
        <taxon>Ecdysozoa</taxon>
        <taxon>Nematoda</taxon>
        <taxon>Chromadorea</taxon>
        <taxon>Rhabditida</taxon>
        <taxon>Rhabditina</taxon>
        <taxon>Rhabditomorpha</taxon>
        <taxon>Strongyloidea</taxon>
        <taxon>Strongylidae</taxon>
        <taxon>Cylicocyclus</taxon>
    </lineage>
</organism>
<keyword evidence="1" id="KW-1133">Transmembrane helix</keyword>
<proteinExistence type="predicted"/>
<evidence type="ECO:0000313" key="3">
    <source>
        <dbReference type="Proteomes" id="UP001176961"/>
    </source>
</evidence>
<evidence type="ECO:0000256" key="1">
    <source>
        <dbReference type="SAM" id="Phobius"/>
    </source>
</evidence>
<protein>
    <submittedName>
        <fullName evidence="2">Uncharacterized protein</fullName>
    </submittedName>
</protein>
<feature type="transmembrane region" description="Helical" evidence="1">
    <location>
        <begin position="45"/>
        <end position="63"/>
    </location>
</feature>
<feature type="non-terminal residue" evidence="2">
    <location>
        <position position="1"/>
    </location>
</feature>
<keyword evidence="1" id="KW-0472">Membrane</keyword>
<accession>A0AA36DUA0</accession>
<keyword evidence="1" id="KW-0812">Transmembrane</keyword>